<dbReference type="CDD" id="cd17916">
    <property type="entry name" value="DEXHc_UvrB"/>
    <property type="match status" value="1"/>
</dbReference>
<evidence type="ECO:0000256" key="8">
    <source>
        <dbReference type="ARBA" id="ARBA00022881"/>
    </source>
</evidence>
<dbReference type="HAMAP" id="MF_00204">
    <property type="entry name" value="UvrB"/>
    <property type="match status" value="1"/>
</dbReference>
<comment type="function">
    <text evidence="13">The UvrABC repair system catalyzes the recognition and processing of DNA lesions. A damage recognition complex composed of 2 UvrA and 2 UvrB subunits scans DNA for abnormalities. Upon binding of the UvrA(2)B(2) complex to a putative damaged site, the DNA wraps around one UvrB monomer. DNA wrap is dependent on ATP binding by UvrB and probably causes local melting of the DNA helix, facilitating insertion of UvrB beta-hairpin between the DNA strands. Then UvrB probes one DNA strand for the presence of a lesion. If a lesion is found the UvrA subunits dissociate and the UvrB-DNA preincision complex is formed. This complex is subsequently bound by UvrC and the second UvrB is released. If no lesion is found, the DNA wraps around the other UvrB subunit that will check the other stand for damage.</text>
</comment>
<evidence type="ECO:0000259" key="16">
    <source>
        <dbReference type="PROSITE" id="PS50151"/>
    </source>
</evidence>
<evidence type="ECO:0000256" key="1">
    <source>
        <dbReference type="ARBA" id="ARBA00004496"/>
    </source>
</evidence>
<dbReference type="InterPro" id="IPR006935">
    <property type="entry name" value="Helicase/UvrB_N"/>
</dbReference>
<evidence type="ECO:0000313" key="19">
    <source>
        <dbReference type="EMBL" id="AJR10940.1"/>
    </source>
</evidence>
<organism evidence="19 20">
    <name type="scientific">Chlamydia muridarum</name>
    <dbReference type="NCBI Taxonomy" id="83560"/>
    <lineage>
        <taxon>Bacteria</taxon>
        <taxon>Pseudomonadati</taxon>
        <taxon>Chlamydiota</taxon>
        <taxon>Chlamydiia</taxon>
        <taxon>Chlamydiales</taxon>
        <taxon>Chlamydiaceae</taxon>
        <taxon>Chlamydia/Chlamydophila group</taxon>
        <taxon>Chlamydia</taxon>
    </lineage>
</organism>
<dbReference type="SMART" id="SM00487">
    <property type="entry name" value="DEXDc"/>
    <property type="match status" value="1"/>
</dbReference>
<keyword evidence="4 13" id="KW-0547">Nucleotide-binding</keyword>
<dbReference type="Pfam" id="PF04851">
    <property type="entry name" value="ResIII"/>
    <property type="match status" value="1"/>
</dbReference>
<dbReference type="SMART" id="SM00490">
    <property type="entry name" value="HELICc"/>
    <property type="match status" value="1"/>
</dbReference>
<comment type="domain">
    <text evidence="13">The beta-hairpin motif is involved in DNA binding.</text>
</comment>
<keyword evidence="5 13" id="KW-0227">DNA damage</keyword>
<protein>
    <recommendedName>
        <fullName evidence="12 13">UvrABC system protein B</fullName>
        <shortName evidence="13">Protein UvrB</shortName>
    </recommendedName>
    <alternativeName>
        <fullName evidence="13">Excinuclease ABC subunit B</fullName>
    </alternativeName>
</protein>
<evidence type="ECO:0000259" key="17">
    <source>
        <dbReference type="PROSITE" id="PS51192"/>
    </source>
</evidence>
<feature type="domain" description="Helicase C-terminal" evidence="18">
    <location>
        <begin position="434"/>
        <end position="597"/>
    </location>
</feature>
<dbReference type="PANTHER" id="PTHR24029">
    <property type="entry name" value="UVRABC SYSTEM PROTEIN B"/>
    <property type="match status" value="1"/>
</dbReference>
<dbReference type="InterPro" id="IPR001943">
    <property type="entry name" value="UVR_dom"/>
</dbReference>
<dbReference type="InterPro" id="IPR024759">
    <property type="entry name" value="UvrB_YAD/RRR_dom"/>
</dbReference>
<feature type="domain" description="UVR" evidence="16">
    <location>
        <begin position="622"/>
        <end position="657"/>
    </location>
</feature>
<evidence type="ECO:0000256" key="4">
    <source>
        <dbReference type="ARBA" id="ARBA00022741"/>
    </source>
</evidence>
<dbReference type="GO" id="GO:0006289">
    <property type="term" value="P:nucleotide-excision repair"/>
    <property type="evidence" value="ECO:0007669"/>
    <property type="project" value="UniProtKB-UniRule"/>
</dbReference>
<reference evidence="19 20" key="1">
    <citation type="submission" date="2014-02" db="EMBL/GenBank/DDBJ databases">
        <authorList>
            <person name="Chen C."/>
            <person name="Conrad T.A."/>
            <person name="Zhou Z."/>
            <person name="Lai Z."/>
            <person name="Zhong G."/>
        </authorList>
    </citation>
    <scope>NUCLEOTIDE SEQUENCE [LARGE SCALE GENOMIC DNA]</scope>
    <source>
        <strain evidence="19 20">Nigg3-28</strain>
    </source>
</reference>
<evidence type="ECO:0000256" key="6">
    <source>
        <dbReference type="ARBA" id="ARBA00022769"/>
    </source>
</evidence>
<dbReference type="STRING" id="83560.NC80_04415"/>
<dbReference type="InterPro" id="IPR014001">
    <property type="entry name" value="Helicase_ATP-bd"/>
</dbReference>
<evidence type="ECO:0000256" key="13">
    <source>
        <dbReference type="HAMAP-Rule" id="MF_00204"/>
    </source>
</evidence>
<dbReference type="GO" id="GO:0003677">
    <property type="term" value="F:DNA binding"/>
    <property type="evidence" value="ECO:0007669"/>
    <property type="project" value="UniProtKB-UniRule"/>
</dbReference>
<evidence type="ECO:0000256" key="3">
    <source>
        <dbReference type="ARBA" id="ARBA00022490"/>
    </source>
</evidence>
<dbReference type="EMBL" id="CP007217">
    <property type="protein sequence ID" value="AJR10940.1"/>
    <property type="molecule type" value="Genomic_DNA"/>
</dbReference>
<dbReference type="InterPro" id="IPR036876">
    <property type="entry name" value="UVR_dom_sf"/>
</dbReference>
<keyword evidence="3 13" id="KW-0963">Cytoplasm</keyword>
<dbReference type="Pfam" id="PF00271">
    <property type="entry name" value="Helicase_C"/>
    <property type="match status" value="1"/>
</dbReference>
<dbReference type="GO" id="GO:0005524">
    <property type="term" value="F:ATP binding"/>
    <property type="evidence" value="ECO:0007669"/>
    <property type="project" value="UniProtKB-UniRule"/>
</dbReference>
<keyword evidence="6 13" id="KW-0228">DNA excision</keyword>
<evidence type="ECO:0000256" key="5">
    <source>
        <dbReference type="ARBA" id="ARBA00022763"/>
    </source>
</evidence>
<dbReference type="NCBIfam" id="NF003673">
    <property type="entry name" value="PRK05298.1"/>
    <property type="match status" value="1"/>
</dbReference>
<dbReference type="InterPro" id="IPR001650">
    <property type="entry name" value="Helicase_C-like"/>
</dbReference>
<dbReference type="PANTHER" id="PTHR24029:SF0">
    <property type="entry name" value="UVRABC SYSTEM PROTEIN B"/>
    <property type="match status" value="1"/>
</dbReference>
<dbReference type="AlphaFoldDB" id="A0A0C5WUF2"/>
<evidence type="ECO:0000256" key="12">
    <source>
        <dbReference type="ARBA" id="ARBA00029504"/>
    </source>
</evidence>
<dbReference type="PROSITE" id="PS51192">
    <property type="entry name" value="HELICASE_ATP_BIND_1"/>
    <property type="match status" value="1"/>
</dbReference>
<evidence type="ECO:0000259" key="18">
    <source>
        <dbReference type="PROSITE" id="PS51194"/>
    </source>
</evidence>
<comment type="similarity">
    <text evidence="2 13 14">Belongs to the UvrB family.</text>
</comment>
<dbReference type="GO" id="GO:0005737">
    <property type="term" value="C:cytoplasm"/>
    <property type="evidence" value="ECO:0007669"/>
    <property type="project" value="UniProtKB-SubCell"/>
</dbReference>
<gene>
    <name evidence="13" type="primary">uvrB</name>
    <name evidence="19" type="ORF">BD36_04695</name>
</gene>
<feature type="domain" description="Helicase ATP-binding" evidence="17">
    <location>
        <begin position="32"/>
        <end position="200"/>
    </location>
</feature>
<evidence type="ECO:0000256" key="11">
    <source>
        <dbReference type="ARBA" id="ARBA00026033"/>
    </source>
</evidence>
<evidence type="ECO:0000256" key="10">
    <source>
        <dbReference type="ARBA" id="ARBA00023236"/>
    </source>
</evidence>
<keyword evidence="8 13" id="KW-0267">Excision nuclease</keyword>
<dbReference type="NCBIfam" id="TIGR00631">
    <property type="entry name" value="uvrb"/>
    <property type="match status" value="1"/>
</dbReference>
<proteinExistence type="inferred from homology"/>
<comment type="subunit">
    <text evidence="11 13 14">Forms a heterotetramer with UvrA during the search for lesions. Interacts with UvrC in an incision complex.</text>
</comment>
<comment type="subcellular location">
    <subcellularLocation>
        <location evidence="1 13 14">Cytoplasm</location>
    </subcellularLocation>
</comment>
<dbReference type="Pfam" id="PF12344">
    <property type="entry name" value="UvrB"/>
    <property type="match status" value="1"/>
</dbReference>
<dbReference type="InterPro" id="IPR027417">
    <property type="entry name" value="P-loop_NTPase"/>
</dbReference>
<name>A0A0C5WUF2_CHLMR</name>
<dbReference type="SUPFAM" id="SSF46600">
    <property type="entry name" value="C-terminal UvrC-binding domain of UvrB"/>
    <property type="match status" value="1"/>
</dbReference>
<dbReference type="Pfam" id="PF02151">
    <property type="entry name" value="UVR"/>
    <property type="match status" value="1"/>
</dbReference>
<dbReference type="GO" id="GO:0009432">
    <property type="term" value="P:SOS response"/>
    <property type="evidence" value="ECO:0007669"/>
    <property type="project" value="UniProtKB-UniRule"/>
</dbReference>
<dbReference type="GO" id="GO:0016887">
    <property type="term" value="F:ATP hydrolysis activity"/>
    <property type="evidence" value="ECO:0007669"/>
    <property type="project" value="InterPro"/>
</dbReference>
<feature type="region of interest" description="Disordered" evidence="15">
    <location>
        <begin position="604"/>
        <end position="624"/>
    </location>
</feature>
<keyword evidence="10 13" id="KW-0742">SOS response</keyword>
<dbReference type="InterPro" id="IPR004807">
    <property type="entry name" value="UvrB"/>
</dbReference>
<dbReference type="Gene3D" id="3.40.50.300">
    <property type="entry name" value="P-loop containing nucleotide triphosphate hydrolases"/>
    <property type="match status" value="3"/>
</dbReference>
<keyword evidence="9 13" id="KW-0234">DNA repair</keyword>
<dbReference type="CDD" id="cd18790">
    <property type="entry name" value="SF2_C_UvrB"/>
    <property type="match status" value="1"/>
</dbReference>
<dbReference type="GO" id="GO:0009380">
    <property type="term" value="C:excinuclease repair complex"/>
    <property type="evidence" value="ECO:0007669"/>
    <property type="project" value="InterPro"/>
</dbReference>
<accession>A0A0C5WUF2</accession>
<keyword evidence="7 13" id="KW-0067">ATP-binding</keyword>
<dbReference type="GO" id="GO:0009381">
    <property type="term" value="F:excinuclease ABC activity"/>
    <property type="evidence" value="ECO:0007669"/>
    <property type="project" value="UniProtKB-UniRule"/>
</dbReference>
<feature type="binding site" evidence="13">
    <location>
        <begin position="45"/>
        <end position="52"/>
    </location>
    <ligand>
        <name>ATP</name>
        <dbReference type="ChEBI" id="CHEBI:30616"/>
    </ligand>
</feature>
<evidence type="ECO:0000256" key="7">
    <source>
        <dbReference type="ARBA" id="ARBA00022840"/>
    </source>
</evidence>
<dbReference type="PROSITE" id="PS51194">
    <property type="entry name" value="HELICASE_CTER"/>
    <property type="match status" value="1"/>
</dbReference>
<feature type="short sequence motif" description="Beta-hairpin" evidence="13">
    <location>
        <begin position="98"/>
        <end position="121"/>
    </location>
</feature>
<evidence type="ECO:0000313" key="20">
    <source>
        <dbReference type="Proteomes" id="UP000260363"/>
    </source>
</evidence>
<evidence type="ECO:0000256" key="15">
    <source>
        <dbReference type="SAM" id="MobiDB-lite"/>
    </source>
</evidence>
<evidence type="ECO:0000256" key="9">
    <source>
        <dbReference type="ARBA" id="ARBA00023204"/>
    </source>
</evidence>
<evidence type="ECO:0000256" key="14">
    <source>
        <dbReference type="RuleBase" id="RU003587"/>
    </source>
</evidence>
<dbReference type="InterPro" id="IPR041471">
    <property type="entry name" value="UvrB_inter"/>
</dbReference>
<dbReference type="PROSITE" id="PS50151">
    <property type="entry name" value="UVR"/>
    <property type="match status" value="1"/>
</dbReference>
<evidence type="ECO:0000256" key="2">
    <source>
        <dbReference type="ARBA" id="ARBA00008533"/>
    </source>
</evidence>
<dbReference type="SUPFAM" id="SSF52540">
    <property type="entry name" value="P-loop containing nucleoside triphosphate hydrolases"/>
    <property type="match status" value="2"/>
</dbReference>
<dbReference type="Gene3D" id="4.10.860.10">
    <property type="entry name" value="UVR domain"/>
    <property type="match status" value="1"/>
</dbReference>
<dbReference type="Pfam" id="PF17757">
    <property type="entry name" value="UvrB_inter"/>
    <property type="match status" value="1"/>
</dbReference>
<dbReference type="Proteomes" id="UP000260363">
    <property type="component" value="Chromosome"/>
</dbReference>
<sequence>MNGRKVLNQQFVLQAPFLPCGDQPEAIRQLSRGILDGIPSQVLLGTTGSGKTFTMANVIANVNVPTLVLAHNKTLAAQLYQEFKAFFPENAVEYFISYYDYYQPEAYIARSDTYIEKSLLINDEIDKLRLSATRSILERRDTLIVSSISCIYGIGSPDNYSSMALILEVGKEYPRSQLSAQLVRMHYQASASPQRSAFRERGSVIDIFLAYESDLAVRLEFVNDTLVSIEYTDPLTMIPSHTVPSVTLYPGSHYVTPEAVREQAIRTIREELEQRLLFFEGRPVEQERLFQRTTHDIEMIKEIGFCKGIENYSRHFTGAAPGEPPTCLLDYFPEDFLLIIDESHQTLPQLRAMYRGDQSRKQSLVEYGFRLPSAFDNRPLTYEEARRYFRRVVYVSATPGELEVQESRGHIIEQIIRPTGIPDPLPEIRPATGQIDDLLEEIRQRLRKDQEKILVVSVTKKLAEDIAAFLAELGIAAAYLHSGIETAERTQILTDLRLGTIDVLIGVNLLREGIDLPEVSLVAILDADKEGFLRSSASLIQFCGRAARNVHGKVIFYADRITPSMDHMLKETERRRQIQLDYNKKHNITPKPIIKPILANPITKEGAQEDSRPETQSTEDLESSIKQYEEAMYKAAQDFQFDEAAKYRDLMNAAKRQLLFKQGEDGNSK</sequence>